<dbReference type="Pfam" id="PF17765">
    <property type="entry name" value="MLTR_LBD"/>
    <property type="match status" value="1"/>
</dbReference>
<dbReference type="AlphaFoldDB" id="A0A934J771"/>
<dbReference type="SMART" id="SM00530">
    <property type="entry name" value="HTH_XRE"/>
    <property type="match status" value="1"/>
</dbReference>
<accession>A0A934J771</accession>
<feature type="domain" description="HTH cro/C1-type" evidence="1">
    <location>
        <begin position="13"/>
        <end position="85"/>
    </location>
</feature>
<dbReference type="InterPro" id="IPR041413">
    <property type="entry name" value="MLTR_LBD"/>
</dbReference>
<dbReference type="EMBL" id="JAELUP010000103">
    <property type="protein sequence ID" value="MBJ6363019.1"/>
    <property type="molecule type" value="Genomic_DNA"/>
</dbReference>
<dbReference type="GO" id="GO:0003677">
    <property type="term" value="F:DNA binding"/>
    <property type="evidence" value="ECO:0007669"/>
    <property type="project" value="InterPro"/>
</dbReference>
<evidence type="ECO:0000313" key="2">
    <source>
        <dbReference type="EMBL" id="MBJ6363019.1"/>
    </source>
</evidence>
<comment type="caution">
    <text evidence="2">The sequence shown here is derived from an EMBL/GenBank/DDBJ whole genome shotgun (WGS) entry which is preliminary data.</text>
</comment>
<sequence length="285" mass="33032">MNHQARLQALSEFLKARRARLLPQEAGIAPGTRRRTPGLRREEVAQLAGVSTTWYTWLEQGRDIKVSTSVLDAVATALQLTVDERKYLYALALETSMNASYPTKEETTQIPSSLQRILHELRSCPTIISDHRCHIVGWNEAAAHIFLDFEQIPFDQRNMIRLLFGRKEFQRLAINWEHFASGFLAIFRAYYGQYVEDEWYEQFLGEMRELHPDFNRMWEQSQVSSAPEVVLEFRHAKAGKMQFHLTSLQVHGSSDLRCSVYTPDPNSPTETKLMRLMERDALRSN</sequence>
<protein>
    <submittedName>
        <fullName evidence="2">Helix-turn-helix domain-containing protein</fullName>
    </submittedName>
</protein>
<dbReference type="CDD" id="cd00093">
    <property type="entry name" value="HTH_XRE"/>
    <property type="match status" value="1"/>
</dbReference>
<dbReference type="InterPro" id="IPR001387">
    <property type="entry name" value="Cro/C1-type_HTH"/>
</dbReference>
<dbReference type="PANTHER" id="PTHR35010">
    <property type="entry name" value="BLL4672 PROTEIN-RELATED"/>
    <property type="match status" value="1"/>
</dbReference>
<name>A0A934J771_9BACL</name>
<dbReference type="Gene3D" id="1.10.260.40">
    <property type="entry name" value="lambda repressor-like DNA-binding domains"/>
    <property type="match status" value="1"/>
</dbReference>
<dbReference type="InterPro" id="IPR010982">
    <property type="entry name" value="Lambda_DNA-bd_dom_sf"/>
</dbReference>
<dbReference type="RefSeq" id="WP_199020607.1">
    <property type="nucleotide sequence ID" value="NZ_JAELUP010000103.1"/>
</dbReference>
<proteinExistence type="predicted"/>
<reference evidence="2" key="1">
    <citation type="submission" date="2020-12" db="EMBL/GenBank/DDBJ databases">
        <authorList>
            <person name="Huq M.A."/>
        </authorList>
    </citation>
    <scope>NUCLEOTIDE SEQUENCE</scope>
    <source>
        <strain evidence="2">MAHUQ-46</strain>
    </source>
</reference>
<dbReference type="Proteomes" id="UP000640274">
    <property type="component" value="Unassembled WGS sequence"/>
</dbReference>
<evidence type="ECO:0000259" key="1">
    <source>
        <dbReference type="SMART" id="SM00530"/>
    </source>
</evidence>
<keyword evidence="3" id="KW-1185">Reference proteome</keyword>
<dbReference type="SUPFAM" id="SSF47413">
    <property type="entry name" value="lambda repressor-like DNA-binding domains"/>
    <property type="match status" value="1"/>
</dbReference>
<gene>
    <name evidence="2" type="ORF">JFN88_17600</name>
</gene>
<evidence type="ECO:0000313" key="3">
    <source>
        <dbReference type="Proteomes" id="UP000640274"/>
    </source>
</evidence>
<dbReference type="Gene3D" id="3.30.450.180">
    <property type="match status" value="1"/>
</dbReference>
<dbReference type="Pfam" id="PF13560">
    <property type="entry name" value="HTH_31"/>
    <property type="match status" value="1"/>
</dbReference>
<organism evidence="2 3">
    <name type="scientific">Paenibacillus roseus</name>
    <dbReference type="NCBI Taxonomy" id="2798579"/>
    <lineage>
        <taxon>Bacteria</taxon>
        <taxon>Bacillati</taxon>
        <taxon>Bacillota</taxon>
        <taxon>Bacilli</taxon>
        <taxon>Bacillales</taxon>
        <taxon>Paenibacillaceae</taxon>
        <taxon>Paenibacillus</taxon>
    </lineage>
</organism>